<evidence type="ECO:0000256" key="1">
    <source>
        <dbReference type="SAM" id="SignalP"/>
    </source>
</evidence>
<feature type="signal peptide" evidence="1">
    <location>
        <begin position="1"/>
        <end position="15"/>
    </location>
</feature>
<gene>
    <name evidence="2" type="ORF">C8F04DRAFT_1233873</name>
</gene>
<evidence type="ECO:0000313" key="3">
    <source>
        <dbReference type="Proteomes" id="UP001218188"/>
    </source>
</evidence>
<feature type="chain" id="PRO_5041969595" evidence="1">
    <location>
        <begin position="16"/>
        <end position="206"/>
    </location>
</feature>
<organism evidence="2 3">
    <name type="scientific">Mycena alexandri</name>
    <dbReference type="NCBI Taxonomy" id="1745969"/>
    <lineage>
        <taxon>Eukaryota</taxon>
        <taxon>Fungi</taxon>
        <taxon>Dikarya</taxon>
        <taxon>Basidiomycota</taxon>
        <taxon>Agaricomycotina</taxon>
        <taxon>Agaricomycetes</taxon>
        <taxon>Agaricomycetidae</taxon>
        <taxon>Agaricales</taxon>
        <taxon>Marasmiineae</taxon>
        <taxon>Mycenaceae</taxon>
        <taxon>Mycena</taxon>
    </lineage>
</organism>
<keyword evidence="1" id="KW-0732">Signal</keyword>
<accession>A0AAD6X350</accession>
<dbReference type="AlphaFoldDB" id="A0AAD6X350"/>
<sequence length="206" mass="21970">MKVLLLLPFLAVVQSAVVPTVDTEAHFHSSFPSAVEVELASHVMDVDLHAVKPATHPVLLSEPEWDEDSAIPSPMSVTSQHTSPTPTNLYPPKPPYGPLPRSINGGPVHIAPANGAGGKHLVDIPTGLFYPFYPDENPNPPVAAPGAQDQGYGHVLAAAATHGPHGSYGGQGSHDTYISEERNPMHRMPWVASMQHQRPYPVAPST</sequence>
<reference evidence="2" key="1">
    <citation type="submission" date="2023-03" db="EMBL/GenBank/DDBJ databases">
        <title>Massive genome expansion in bonnet fungi (Mycena s.s.) driven by repeated elements and novel gene families across ecological guilds.</title>
        <authorList>
            <consortium name="Lawrence Berkeley National Laboratory"/>
            <person name="Harder C.B."/>
            <person name="Miyauchi S."/>
            <person name="Viragh M."/>
            <person name="Kuo A."/>
            <person name="Thoen E."/>
            <person name="Andreopoulos B."/>
            <person name="Lu D."/>
            <person name="Skrede I."/>
            <person name="Drula E."/>
            <person name="Henrissat B."/>
            <person name="Morin E."/>
            <person name="Kohler A."/>
            <person name="Barry K."/>
            <person name="LaButti K."/>
            <person name="Morin E."/>
            <person name="Salamov A."/>
            <person name="Lipzen A."/>
            <person name="Mereny Z."/>
            <person name="Hegedus B."/>
            <person name="Baldrian P."/>
            <person name="Stursova M."/>
            <person name="Weitz H."/>
            <person name="Taylor A."/>
            <person name="Grigoriev I.V."/>
            <person name="Nagy L.G."/>
            <person name="Martin F."/>
            <person name="Kauserud H."/>
        </authorList>
    </citation>
    <scope>NUCLEOTIDE SEQUENCE</scope>
    <source>
        <strain evidence="2">CBHHK200</strain>
    </source>
</reference>
<dbReference type="EMBL" id="JARJCM010000053">
    <property type="protein sequence ID" value="KAJ7034927.1"/>
    <property type="molecule type" value="Genomic_DNA"/>
</dbReference>
<dbReference type="Proteomes" id="UP001218188">
    <property type="component" value="Unassembled WGS sequence"/>
</dbReference>
<keyword evidence="3" id="KW-1185">Reference proteome</keyword>
<evidence type="ECO:0000313" key="2">
    <source>
        <dbReference type="EMBL" id="KAJ7034927.1"/>
    </source>
</evidence>
<protein>
    <submittedName>
        <fullName evidence="2">Uncharacterized protein</fullName>
    </submittedName>
</protein>
<name>A0AAD6X350_9AGAR</name>
<proteinExistence type="predicted"/>
<comment type="caution">
    <text evidence="2">The sequence shown here is derived from an EMBL/GenBank/DDBJ whole genome shotgun (WGS) entry which is preliminary data.</text>
</comment>